<protein>
    <recommendedName>
        <fullName evidence="2">VWFA domain-containing protein</fullName>
    </recommendedName>
</protein>
<organism evidence="1">
    <name type="scientific">marine sediment metagenome</name>
    <dbReference type="NCBI Taxonomy" id="412755"/>
    <lineage>
        <taxon>unclassified sequences</taxon>
        <taxon>metagenomes</taxon>
        <taxon>ecological metagenomes</taxon>
    </lineage>
</organism>
<sequence>MGYTAYSAIDRGVRAVSLGYDTKSAPEIFTQKSINNAMSPHGVKMRESRDSEEHPKSLAIVLALDVTGSMGSIPHFLVKEGLPDIMDRIIKQGEPDPQVLFLGIGDHECDTSPLQVGQFESGDELLDKWLTDIYLEGGGGGNAGESYMLAWYFAAYHTATDCFEKRKKKGYLFTIGDEPVLPEVPGRFLKTLMGDGQYENFSAASLCGKASEKYNVFHIHIHETASGSRQEVIDGWKQILADNLIVADHKEDVAKIISDTVIGNRSQVEGDIVHTEHRVADPVETEEML</sequence>
<reference evidence="1" key="1">
    <citation type="journal article" date="2015" name="Nature">
        <title>Complex archaea that bridge the gap between prokaryotes and eukaryotes.</title>
        <authorList>
            <person name="Spang A."/>
            <person name="Saw J.H."/>
            <person name="Jorgensen S.L."/>
            <person name="Zaremba-Niedzwiedzka K."/>
            <person name="Martijn J."/>
            <person name="Lind A.E."/>
            <person name="van Eijk R."/>
            <person name="Schleper C."/>
            <person name="Guy L."/>
            <person name="Ettema T.J."/>
        </authorList>
    </citation>
    <scope>NUCLEOTIDE SEQUENCE</scope>
</reference>
<evidence type="ECO:0000313" key="1">
    <source>
        <dbReference type="EMBL" id="KKN07246.1"/>
    </source>
</evidence>
<gene>
    <name evidence="1" type="ORF">LCGC14_1069140</name>
</gene>
<comment type="caution">
    <text evidence="1">The sequence shown here is derived from an EMBL/GenBank/DDBJ whole genome shotgun (WGS) entry which is preliminary data.</text>
</comment>
<proteinExistence type="predicted"/>
<dbReference type="EMBL" id="LAZR01004592">
    <property type="protein sequence ID" value="KKN07246.1"/>
    <property type="molecule type" value="Genomic_DNA"/>
</dbReference>
<accession>A0A0F9Q1V9</accession>
<name>A0A0F9Q1V9_9ZZZZ</name>
<evidence type="ECO:0008006" key="2">
    <source>
        <dbReference type="Google" id="ProtNLM"/>
    </source>
</evidence>
<dbReference type="AlphaFoldDB" id="A0A0F9Q1V9"/>